<gene>
    <name evidence="17" type="primary">ilvE</name>
    <name evidence="18" type="ORF">KTA_16850</name>
</gene>
<evidence type="ECO:0000256" key="13">
    <source>
        <dbReference type="ARBA" id="ARBA00048798"/>
    </source>
</evidence>
<comment type="function">
    <text evidence="2 17">Acts on leucine, isoleucine and valine.</text>
</comment>
<dbReference type="InterPro" id="IPR018300">
    <property type="entry name" value="Aminotrans_IV_CS"/>
</dbReference>
<evidence type="ECO:0000256" key="6">
    <source>
        <dbReference type="ARBA" id="ARBA00009320"/>
    </source>
</evidence>
<organism evidence="18">
    <name type="scientific">Thermogemmatispora argillosa</name>
    <dbReference type="NCBI Taxonomy" id="2045280"/>
    <lineage>
        <taxon>Bacteria</taxon>
        <taxon>Bacillati</taxon>
        <taxon>Chloroflexota</taxon>
        <taxon>Ktedonobacteria</taxon>
        <taxon>Thermogemmatisporales</taxon>
        <taxon>Thermogemmatisporaceae</taxon>
        <taxon>Thermogemmatispora</taxon>
    </lineage>
</organism>
<accession>A0A455T0Z4</accession>
<evidence type="ECO:0000256" key="7">
    <source>
        <dbReference type="ARBA" id="ARBA00022576"/>
    </source>
</evidence>
<dbReference type="InterPro" id="IPR001544">
    <property type="entry name" value="Aminotrans_IV"/>
</dbReference>
<dbReference type="UniPathway" id="UPA00047">
    <property type="reaction ID" value="UER00058"/>
</dbReference>
<dbReference type="GO" id="GO:0009099">
    <property type="term" value="P:L-valine biosynthetic process"/>
    <property type="evidence" value="ECO:0007669"/>
    <property type="project" value="UniProtKB-UniPathway"/>
</dbReference>
<dbReference type="UniPathway" id="UPA00049">
    <property type="reaction ID" value="UER00062"/>
</dbReference>
<dbReference type="PANTHER" id="PTHR42743:SF4">
    <property type="entry name" value="BRANCHED-CHAIN-AMINO-ACID AMINOTRANSFERASE-RELATED"/>
    <property type="match status" value="1"/>
</dbReference>
<dbReference type="CDD" id="cd01557">
    <property type="entry name" value="BCAT_beta_family"/>
    <property type="match status" value="1"/>
</dbReference>
<dbReference type="EMBL" id="AP019377">
    <property type="protein sequence ID" value="BBH93486.1"/>
    <property type="molecule type" value="Genomic_DNA"/>
</dbReference>
<dbReference type="Gene3D" id="3.20.10.10">
    <property type="entry name" value="D-amino Acid Aminotransferase, subunit A, domain 2"/>
    <property type="match status" value="1"/>
</dbReference>
<dbReference type="UniPathway" id="UPA00048">
    <property type="reaction ID" value="UER00073"/>
</dbReference>
<dbReference type="EC" id="2.6.1.42" evidence="17"/>
<evidence type="ECO:0000256" key="17">
    <source>
        <dbReference type="RuleBase" id="RU364094"/>
    </source>
</evidence>
<comment type="cofactor">
    <cofactor evidence="1 16">
        <name>pyridoxal 5'-phosphate</name>
        <dbReference type="ChEBI" id="CHEBI:597326"/>
    </cofactor>
</comment>
<comment type="similarity">
    <text evidence="6 15">Belongs to the class-IV pyridoxal-phosphate-dependent aminotransferase family.</text>
</comment>
<dbReference type="NCBIfam" id="TIGR01122">
    <property type="entry name" value="ilvE_I"/>
    <property type="match status" value="1"/>
</dbReference>
<comment type="catalytic activity">
    <reaction evidence="14 17">
        <text>L-leucine + 2-oxoglutarate = 4-methyl-2-oxopentanoate + L-glutamate</text>
        <dbReference type="Rhea" id="RHEA:18321"/>
        <dbReference type="ChEBI" id="CHEBI:16810"/>
        <dbReference type="ChEBI" id="CHEBI:17865"/>
        <dbReference type="ChEBI" id="CHEBI:29985"/>
        <dbReference type="ChEBI" id="CHEBI:57427"/>
        <dbReference type="EC" id="2.6.1.42"/>
    </reaction>
</comment>
<dbReference type="FunFam" id="3.20.10.10:FF:000002">
    <property type="entry name" value="D-alanine aminotransferase"/>
    <property type="match status" value="1"/>
</dbReference>
<reference evidence="18" key="1">
    <citation type="submission" date="2018-12" db="EMBL/GenBank/DDBJ databases">
        <title>Novel natural products biosynthetic potential of the class Ktedonobacteria.</title>
        <authorList>
            <person name="Zheng Y."/>
            <person name="Saitou A."/>
            <person name="Wang C.M."/>
            <person name="Toyoda A."/>
            <person name="Minakuchi Y."/>
            <person name="Sekiguchi Y."/>
            <person name="Ueda K."/>
            <person name="Takano H."/>
            <person name="Sakai Y."/>
            <person name="Yokota A."/>
            <person name="Yabe S."/>
        </authorList>
    </citation>
    <scope>NUCLEOTIDE SEQUENCE</scope>
    <source>
        <strain evidence="18">A3-2</strain>
    </source>
</reference>
<dbReference type="InterPro" id="IPR043132">
    <property type="entry name" value="BCAT-like_C"/>
</dbReference>
<dbReference type="PROSITE" id="PS00770">
    <property type="entry name" value="AA_TRANSFER_CLASS_4"/>
    <property type="match status" value="1"/>
</dbReference>
<name>A0A455T0Z4_9CHLR</name>
<evidence type="ECO:0000256" key="11">
    <source>
        <dbReference type="ARBA" id="ARBA00023304"/>
    </source>
</evidence>
<dbReference type="GO" id="GO:0052656">
    <property type="term" value="F:L-isoleucine-2-oxoglutarate transaminase activity"/>
    <property type="evidence" value="ECO:0007669"/>
    <property type="project" value="RHEA"/>
</dbReference>
<evidence type="ECO:0000256" key="14">
    <source>
        <dbReference type="ARBA" id="ARBA00049229"/>
    </source>
</evidence>
<keyword evidence="8 17" id="KW-0028">Amino-acid biosynthesis</keyword>
<protein>
    <recommendedName>
        <fullName evidence="17">Branched-chain-amino-acid aminotransferase</fullName>
        <shortName evidence="17">BCAT</shortName>
        <ecNumber evidence="17">2.6.1.42</ecNumber>
    </recommendedName>
</protein>
<keyword evidence="11 17" id="KW-0100">Branched-chain amino acid biosynthesis</keyword>
<evidence type="ECO:0000256" key="1">
    <source>
        <dbReference type="ARBA" id="ARBA00001933"/>
    </source>
</evidence>
<evidence type="ECO:0000256" key="5">
    <source>
        <dbReference type="ARBA" id="ARBA00005072"/>
    </source>
</evidence>
<comment type="catalytic activity">
    <reaction evidence="13 17">
        <text>L-isoleucine + 2-oxoglutarate = (S)-3-methyl-2-oxopentanoate + L-glutamate</text>
        <dbReference type="Rhea" id="RHEA:24801"/>
        <dbReference type="ChEBI" id="CHEBI:16810"/>
        <dbReference type="ChEBI" id="CHEBI:29985"/>
        <dbReference type="ChEBI" id="CHEBI:35146"/>
        <dbReference type="ChEBI" id="CHEBI:58045"/>
        <dbReference type="EC" id="2.6.1.42"/>
    </reaction>
</comment>
<dbReference type="GO" id="GO:0009098">
    <property type="term" value="P:L-leucine biosynthetic process"/>
    <property type="evidence" value="ECO:0007669"/>
    <property type="project" value="UniProtKB-UniPathway"/>
</dbReference>
<evidence type="ECO:0000256" key="10">
    <source>
        <dbReference type="ARBA" id="ARBA00022898"/>
    </source>
</evidence>
<dbReference type="SUPFAM" id="SSF56752">
    <property type="entry name" value="D-aminoacid aminotransferase-like PLP-dependent enzymes"/>
    <property type="match status" value="1"/>
</dbReference>
<dbReference type="InterPro" id="IPR050571">
    <property type="entry name" value="Class-IV_PLP-Dep_Aminotrnsfr"/>
</dbReference>
<sequence length="321" mass="36043">MELSARTAMEALELFMNGEFIPAERGVISVRTHGFAYGTGCFEGIRGYWNAQDQQLYLFRAREHYERLLRSCKTLQIKLPYTVEQLLEITVELVRRNNQRQDIYIRPVAYKSDQTIGVRLHGISDSFLITAEPFGDYVSTTGLRCCVSSWRRIDDNAIPARAKVCGAYVNSALAKSEALQNGYDEAIMLTHDGHVSEGSAENIFLVLNGELVTPAPTENILLGITRDTVMELARRELGRVTRERSIDRTELYNAEEIFLCGTGAQIAPVVEVDHRPVGNGQIGPISKALQDLYFEVVRGKRPEYRARWCTPVYSSVPASTS</sequence>
<dbReference type="InterPro" id="IPR043131">
    <property type="entry name" value="BCAT-like_N"/>
</dbReference>
<comment type="pathway">
    <text evidence="4 17">Amino-acid biosynthesis; L-valine biosynthesis; L-valine from pyruvate: step 4/4.</text>
</comment>
<dbReference type="GO" id="GO:0009097">
    <property type="term" value="P:isoleucine biosynthetic process"/>
    <property type="evidence" value="ECO:0007669"/>
    <property type="project" value="UniProtKB-UniPathway"/>
</dbReference>
<evidence type="ECO:0000256" key="15">
    <source>
        <dbReference type="RuleBase" id="RU004106"/>
    </source>
</evidence>
<proteinExistence type="inferred from homology"/>
<evidence type="ECO:0000256" key="12">
    <source>
        <dbReference type="ARBA" id="ARBA00048212"/>
    </source>
</evidence>
<dbReference type="PANTHER" id="PTHR42743">
    <property type="entry name" value="AMINO-ACID AMINOTRANSFERASE"/>
    <property type="match status" value="1"/>
</dbReference>
<dbReference type="InterPro" id="IPR033939">
    <property type="entry name" value="BCAT_family"/>
</dbReference>
<keyword evidence="9 17" id="KW-0808">Transferase</keyword>
<evidence type="ECO:0000313" key="18">
    <source>
        <dbReference type="EMBL" id="BBH93486.1"/>
    </source>
</evidence>
<evidence type="ECO:0000256" key="2">
    <source>
        <dbReference type="ARBA" id="ARBA00003109"/>
    </source>
</evidence>
<keyword evidence="7 17" id="KW-0032">Aminotransferase</keyword>
<dbReference type="Pfam" id="PF01063">
    <property type="entry name" value="Aminotran_4"/>
    <property type="match status" value="1"/>
</dbReference>
<keyword evidence="10 16" id="KW-0663">Pyridoxal phosphate</keyword>
<comment type="pathway">
    <text evidence="3 17">Amino-acid biosynthesis; L-isoleucine biosynthesis; L-isoleucine from 2-oxobutanoate: step 4/4.</text>
</comment>
<evidence type="ECO:0000256" key="16">
    <source>
        <dbReference type="RuleBase" id="RU004516"/>
    </source>
</evidence>
<dbReference type="Gene3D" id="3.30.470.10">
    <property type="match status" value="1"/>
</dbReference>
<dbReference type="InterPro" id="IPR036038">
    <property type="entry name" value="Aminotransferase-like"/>
</dbReference>
<dbReference type="AlphaFoldDB" id="A0A455T0Z4"/>
<comment type="pathway">
    <text evidence="5 17">Amino-acid biosynthesis; L-leucine biosynthesis; L-leucine from 3-methyl-2-oxobutanoate: step 4/4.</text>
</comment>
<comment type="catalytic activity">
    <reaction evidence="12 17">
        <text>L-valine + 2-oxoglutarate = 3-methyl-2-oxobutanoate + L-glutamate</text>
        <dbReference type="Rhea" id="RHEA:24813"/>
        <dbReference type="ChEBI" id="CHEBI:11851"/>
        <dbReference type="ChEBI" id="CHEBI:16810"/>
        <dbReference type="ChEBI" id="CHEBI:29985"/>
        <dbReference type="ChEBI" id="CHEBI:57762"/>
        <dbReference type="EC" id="2.6.1.42"/>
    </reaction>
</comment>
<dbReference type="GO" id="GO:0052655">
    <property type="term" value="F:L-valine-2-oxoglutarate transaminase activity"/>
    <property type="evidence" value="ECO:0007669"/>
    <property type="project" value="RHEA"/>
</dbReference>
<dbReference type="GO" id="GO:0052654">
    <property type="term" value="F:L-leucine-2-oxoglutarate transaminase activity"/>
    <property type="evidence" value="ECO:0007669"/>
    <property type="project" value="RHEA"/>
</dbReference>
<evidence type="ECO:0000256" key="3">
    <source>
        <dbReference type="ARBA" id="ARBA00004824"/>
    </source>
</evidence>
<dbReference type="InterPro" id="IPR005785">
    <property type="entry name" value="B_amino_transI"/>
</dbReference>
<dbReference type="NCBIfam" id="NF005146">
    <property type="entry name" value="PRK06606.1"/>
    <property type="match status" value="1"/>
</dbReference>
<evidence type="ECO:0000256" key="9">
    <source>
        <dbReference type="ARBA" id="ARBA00022679"/>
    </source>
</evidence>
<evidence type="ECO:0000256" key="4">
    <source>
        <dbReference type="ARBA" id="ARBA00004931"/>
    </source>
</evidence>
<evidence type="ECO:0000256" key="8">
    <source>
        <dbReference type="ARBA" id="ARBA00022605"/>
    </source>
</evidence>